<reference evidence="2" key="1">
    <citation type="journal article" date="2015" name="Nat. Genet.">
        <title>The genome and transcriptome of the zoonotic hookworm Ancylostoma ceylanicum identify infection-specific gene families.</title>
        <authorList>
            <person name="Schwarz E.M."/>
            <person name="Hu Y."/>
            <person name="Antoshechkin I."/>
            <person name="Miller M.M."/>
            <person name="Sternberg P.W."/>
            <person name="Aroian R.V."/>
        </authorList>
    </citation>
    <scope>NUCLEOTIDE SEQUENCE</scope>
    <source>
        <strain evidence="2">HY135</strain>
    </source>
</reference>
<dbReference type="OrthoDB" id="6132182at2759"/>
<gene>
    <name evidence="1" type="primary">Acey_s0029.g1880</name>
    <name evidence="1" type="ORF">Y032_0029g1880</name>
</gene>
<dbReference type="PANTHER" id="PTHR24020:SF84">
    <property type="entry name" value="VWFA DOMAIN-CONTAINING PROTEIN"/>
    <property type="match status" value="1"/>
</dbReference>
<dbReference type="InterPro" id="IPR050525">
    <property type="entry name" value="ECM_Assembly_Org"/>
</dbReference>
<dbReference type="EMBL" id="JARK01001365">
    <property type="protein sequence ID" value="EYC17807.1"/>
    <property type="molecule type" value="Genomic_DNA"/>
</dbReference>
<dbReference type="InterPro" id="IPR002035">
    <property type="entry name" value="VWF_A"/>
</dbReference>
<sequence length="123" mass="13596">MEKRITETTILRGTTYTNEALMKTADILLGNTARPNKAKPIVIVFTDGFSGEDPANGARLLRERGATIYVVGVDKKGPINMEELEVIAGHSSRVYTIYDIAQLQEELRSLSQLCLRTSKVKAL</sequence>
<proteinExistence type="predicted"/>
<organism evidence="1 2">
    <name type="scientific">Ancylostoma ceylanicum</name>
    <dbReference type="NCBI Taxonomy" id="53326"/>
    <lineage>
        <taxon>Eukaryota</taxon>
        <taxon>Metazoa</taxon>
        <taxon>Ecdysozoa</taxon>
        <taxon>Nematoda</taxon>
        <taxon>Chromadorea</taxon>
        <taxon>Rhabditida</taxon>
        <taxon>Rhabditina</taxon>
        <taxon>Rhabditomorpha</taxon>
        <taxon>Strongyloidea</taxon>
        <taxon>Ancylostomatidae</taxon>
        <taxon>Ancylostomatinae</taxon>
        <taxon>Ancylostoma</taxon>
    </lineage>
</organism>
<dbReference type="CDD" id="cd01450">
    <property type="entry name" value="vWFA_subfamily_ECM"/>
    <property type="match status" value="1"/>
</dbReference>
<dbReference type="Pfam" id="PF00092">
    <property type="entry name" value="VWA"/>
    <property type="match status" value="1"/>
</dbReference>
<protein>
    <submittedName>
        <fullName evidence="1">Uncharacterized protein</fullName>
    </submittedName>
</protein>
<dbReference type="PROSITE" id="PS50234">
    <property type="entry name" value="VWFA"/>
    <property type="match status" value="1"/>
</dbReference>
<dbReference type="PANTHER" id="PTHR24020">
    <property type="entry name" value="COLLAGEN ALPHA"/>
    <property type="match status" value="1"/>
</dbReference>
<accession>A0A016USK6</accession>
<evidence type="ECO:0000313" key="2">
    <source>
        <dbReference type="Proteomes" id="UP000024635"/>
    </source>
</evidence>
<dbReference type="InterPro" id="IPR036465">
    <property type="entry name" value="vWFA_dom_sf"/>
</dbReference>
<dbReference type="Proteomes" id="UP000024635">
    <property type="component" value="Unassembled WGS sequence"/>
</dbReference>
<dbReference type="Gene3D" id="3.40.50.410">
    <property type="entry name" value="von Willebrand factor, type A domain"/>
    <property type="match status" value="1"/>
</dbReference>
<evidence type="ECO:0000313" key="1">
    <source>
        <dbReference type="EMBL" id="EYC17807.1"/>
    </source>
</evidence>
<keyword evidence="2" id="KW-1185">Reference proteome</keyword>
<dbReference type="SUPFAM" id="SSF53300">
    <property type="entry name" value="vWA-like"/>
    <property type="match status" value="1"/>
</dbReference>
<name>A0A016USK6_9BILA</name>
<dbReference type="AlphaFoldDB" id="A0A016USK6"/>
<comment type="caution">
    <text evidence="1">The sequence shown here is derived from an EMBL/GenBank/DDBJ whole genome shotgun (WGS) entry which is preliminary data.</text>
</comment>